<dbReference type="SMART" id="SM00332">
    <property type="entry name" value="PP2Cc"/>
    <property type="match status" value="1"/>
</dbReference>
<dbReference type="InterPro" id="IPR015655">
    <property type="entry name" value="PP2C"/>
</dbReference>
<feature type="transmembrane region" description="Helical" evidence="2">
    <location>
        <begin position="337"/>
        <end position="359"/>
    </location>
</feature>
<dbReference type="EMBL" id="JACBZA010000001">
    <property type="protein sequence ID" value="NYH86528.1"/>
    <property type="molecule type" value="Genomic_DNA"/>
</dbReference>
<feature type="compositionally biased region" description="Low complexity" evidence="1">
    <location>
        <begin position="472"/>
        <end position="494"/>
    </location>
</feature>
<organism evidence="5 6">
    <name type="scientific">Actinopolymorpha cephalotaxi</name>
    <dbReference type="NCBI Taxonomy" id="504797"/>
    <lineage>
        <taxon>Bacteria</taxon>
        <taxon>Bacillati</taxon>
        <taxon>Actinomycetota</taxon>
        <taxon>Actinomycetes</taxon>
        <taxon>Propionibacteriales</taxon>
        <taxon>Actinopolymorphaceae</taxon>
        <taxon>Actinopolymorpha</taxon>
    </lineage>
</organism>
<dbReference type="InterPro" id="IPR036457">
    <property type="entry name" value="PPM-type-like_dom_sf"/>
</dbReference>
<accession>A0A1I2UC22</accession>
<dbReference type="RefSeq" id="WP_092883919.1">
    <property type="nucleotide sequence ID" value="NZ_FOOI01000008.1"/>
</dbReference>
<dbReference type="Pfam" id="PF13672">
    <property type="entry name" value="PP2C_2"/>
    <property type="match status" value="1"/>
</dbReference>
<feature type="region of interest" description="Disordered" evidence="1">
    <location>
        <begin position="455"/>
        <end position="534"/>
    </location>
</feature>
<dbReference type="PROSITE" id="PS51746">
    <property type="entry name" value="PPM_2"/>
    <property type="match status" value="1"/>
</dbReference>
<dbReference type="GO" id="GO:0004722">
    <property type="term" value="F:protein serine/threonine phosphatase activity"/>
    <property type="evidence" value="ECO:0007669"/>
    <property type="project" value="UniProtKB-EC"/>
</dbReference>
<evidence type="ECO:0000256" key="1">
    <source>
        <dbReference type="SAM" id="MobiDB-lite"/>
    </source>
</evidence>
<keyword evidence="2" id="KW-1133">Transmembrane helix</keyword>
<evidence type="ECO:0000313" key="5">
    <source>
        <dbReference type="EMBL" id="SFG74692.1"/>
    </source>
</evidence>
<feature type="region of interest" description="Disordered" evidence="1">
    <location>
        <begin position="268"/>
        <end position="298"/>
    </location>
</feature>
<gene>
    <name evidence="4" type="ORF">FHR37_005379</name>
    <name evidence="5" type="ORF">SAMN05421678_108111</name>
</gene>
<keyword evidence="2" id="KW-0812">Transmembrane</keyword>
<evidence type="ECO:0000259" key="3">
    <source>
        <dbReference type="PROSITE" id="PS51746"/>
    </source>
</evidence>
<dbReference type="InterPro" id="IPR001932">
    <property type="entry name" value="PPM-type_phosphatase-like_dom"/>
</dbReference>
<evidence type="ECO:0000313" key="7">
    <source>
        <dbReference type="Proteomes" id="UP000533017"/>
    </source>
</evidence>
<dbReference type="PANTHER" id="PTHR47992">
    <property type="entry name" value="PROTEIN PHOSPHATASE"/>
    <property type="match status" value="1"/>
</dbReference>
<dbReference type="STRING" id="504797.SAMN05421678_108111"/>
<keyword evidence="7" id="KW-1185">Reference proteome</keyword>
<keyword evidence="2" id="KW-0472">Membrane</keyword>
<sequence length="534" mass="55932">MTLALRYAARTDVGLGPKKRNEDSGYAGPFLLAVADGMGGAVGGDVASAITITTVRDLDVAEHADPDQELNRVAGEANSRIAARIETEPHLEGMGTTLTAILFDGNVAHVAHIGDSRAYLLRGGRLRMLTHDHTFVQSLVDEGRITPEEAEYHPHRSLIIRVLEGRQDARPDIQPIEVDPGDRFLVCSDGLDNAGIKDPAIAEILGRAATPEEAATNLIEAALDHGSPDNVTCVVADVVDPERDGGQGAAAAAIALVGAVAAVDPEVSAGGSSVTSSHPTSTHDVLDEDDDLTRPRTVGADDTDVAIAGVGAGVPGDPDREEELRYAPRPPRRRFRWLVRILCILAVLALLAVGVRWAYDWTQKQYYVGAYPTDAADHDGTAGAGGAGTPARVAIFRGISQQIPGLRVSQLYELEPLALAKLPQYHRERVSGTIAANDLGEARAIVSMLSDVARRCSAQGTPKPTPTPTPKPTGKATPGRPTPTKTPNANAALPSPSPTETPAQSTGNRAAGVPDIPLECDGGEAPTPTPTGTK</sequence>
<keyword evidence="4" id="KW-0378">Hydrolase</keyword>
<dbReference type="Gene3D" id="3.60.40.10">
    <property type="entry name" value="PPM-type phosphatase domain"/>
    <property type="match status" value="1"/>
</dbReference>
<dbReference type="AlphaFoldDB" id="A0A1I2UC22"/>
<evidence type="ECO:0000313" key="4">
    <source>
        <dbReference type="EMBL" id="NYH86528.1"/>
    </source>
</evidence>
<feature type="compositionally biased region" description="Low complexity" evidence="1">
    <location>
        <begin position="272"/>
        <end position="283"/>
    </location>
</feature>
<evidence type="ECO:0000313" key="6">
    <source>
        <dbReference type="Proteomes" id="UP000199052"/>
    </source>
</evidence>
<feature type="domain" description="PPM-type phosphatase" evidence="3">
    <location>
        <begin position="6"/>
        <end position="238"/>
    </location>
</feature>
<dbReference type="EMBL" id="FOOI01000008">
    <property type="protein sequence ID" value="SFG74692.1"/>
    <property type="molecule type" value="Genomic_DNA"/>
</dbReference>
<evidence type="ECO:0000256" key="2">
    <source>
        <dbReference type="SAM" id="Phobius"/>
    </source>
</evidence>
<dbReference type="SUPFAM" id="SSF81606">
    <property type="entry name" value="PP2C-like"/>
    <property type="match status" value="1"/>
</dbReference>
<protein>
    <submittedName>
        <fullName evidence="5">Protein phosphatase</fullName>
        <ecNumber evidence="4">3.1.3.16</ecNumber>
    </submittedName>
</protein>
<reference evidence="4 7" key="2">
    <citation type="submission" date="2020-07" db="EMBL/GenBank/DDBJ databases">
        <title>Sequencing the genomes of 1000 actinobacteria strains.</title>
        <authorList>
            <person name="Klenk H.-P."/>
        </authorList>
    </citation>
    <scope>NUCLEOTIDE SEQUENCE [LARGE SCALE GENOMIC DNA]</scope>
    <source>
        <strain evidence="4 7">DSM 45117</strain>
    </source>
</reference>
<dbReference type="CDD" id="cd00143">
    <property type="entry name" value="PP2Cc"/>
    <property type="match status" value="1"/>
</dbReference>
<name>A0A1I2UC22_9ACTN</name>
<dbReference type="Proteomes" id="UP000199052">
    <property type="component" value="Unassembled WGS sequence"/>
</dbReference>
<reference evidence="5 6" key="1">
    <citation type="submission" date="2016-10" db="EMBL/GenBank/DDBJ databases">
        <authorList>
            <person name="de Groot N.N."/>
        </authorList>
    </citation>
    <scope>NUCLEOTIDE SEQUENCE [LARGE SCALE GENOMIC DNA]</scope>
    <source>
        <strain evidence="5 6">CPCC 202808</strain>
    </source>
</reference>
<dbReference type="OrthoDB" id="9801841at2"/>
<proteinExistence type="predicted"/>
<dbReference type="EC" id="3.1.3.16" evidence="4"/>
<dbReference type="Proteomes" id="UP000533017">
    <property type="component" value="Unassembled WGS sequence"/>
</dbReference>
<dbReference type="SMART" id="SM00331">
    <property type="entry name" value="PP2C_SIG"/>
    <property type="match status" value="1"/>
</dbReference>